<evidence type="ECO:0000313" key="5">
    <source>
        <dbReference type="EMBL" id="GKU91907.1"/>
    </source>
</evidence>
<dbReference type="InterPro" id="IPR000504">
    <property type="entry name" value="RRM_dom"/>
</dbReference>
<dbReference type="Gene3D" id="3.30.70.330">
    <property type="match status" value="1"/>
</dbReference>
<evidence type="ECO:0000313" key="6">
    <source>
        <dbReference type="Proteomes" id="UP001054252"/>
    </source>
</evidence>
<dbReference type="Proteomes" id="UP001054252">
    <property type="component" value="Unassembled WGS sequence"/>
</dbReference>
<dbReference type="PANTHER" id="PTHR19965">
    <property type="entry name" value="RNA AND EXPORT FACTOR BINDING PROTEIN"/>
    <property type="match status" value="1"/>
</dbReference>
<dbReference type="InterPro" id="IPR012677">
    <property type="entry name" value="Nucleotide-bd_a/b_plait_sf"/>
</dbReference>
<organism evidence="5 6">
    <name type="scientific">Rubroshorea leprosula</name>
    <dbReference type="NCBI Taxonomy" id="152421"/>
    <lineage>
        <taxon>Eukaryota</taxon>
        <taxon>Viridiplantae</taxon>
        <taxon>Streptophyta</taxon>
        <taxon>Embryophyta</taxon>
        <taxon>Tracheophyta</taxon>
        <taxon>Spermatophyta</taxon>
        <taxon>Magnoliopsida</taxon>
        <taxon>eudicotyledons</taxon>
        <taxon>Gunneridae</taxon>
        <taxon>Pentapetalae</taxon>
        <taxon>rosids</taxon>
        <taxon>malvids</taxon>
        <taxon>Malvales</taxon>
        <taxon>Dipterocarpaceae</taxon>
        <taxon>Rubroshorea</taxon>
    </lineage>
</organism>
<dbReference type="SMART" id="SM00360">
    <property type="entry name" value="RRM"/>
    <property type="match status" value="1"/>
</dbReference>
<accession>A0AAV5I1U8</accession>
<gene>
    <name evidence="5" type="ORF">SLEP1_g5714</name>
</gene>
<sequence>MSSRLNMSLDEISRTRTRSEGRYGVPRGRGSSHGPGPDRLAPTRDHIRANPYPVLPMFNEMQGMQVPEALWQQDLTQSEIHDSEEGTKLYISNLDYNVTDSDIQVLFSEVGDLKSYSIHYGMSGRSKGTGEVVFRRQTDALAAIKRYSNVRLDGKPLKIEIVGVNLVTPAPVPLNLGRPAPLPLNLSIPAPMDSSENIIPRKRAKIASSSIREKVGAREMHHGGGGRGFARNRERQERLANKLTFADLDADLDKYRLQALQQKK</sequence>
<dbReference type="CDD" id="cd12680">
    <property type="entry name" value="RRM_THOC4"/>
    <property type="match status" value="1"/>
</dbReference>
<feature type="region of interest" description="Disordered" evidence="3">
    <location>
        <begin position="1"/>
        <end position="46"/>
    </location>
</feature>
<evidence type="ECO:0000259" key="4">
    <source>
        <dbReference type="PROSITE" id="PS50102"/>
    </source>
</evidence>
<protein>
    <recommendedName>
        <fullName evidence="4">RRM domain-containing protein</fullName>
    </recommendedName>
</protein>
<dbReference type="InterPro" id="IPR051229">
    <property type="entry name" value="ALYREF_mRNA_export"/>
</dbReference>
<dbReference type="AlphaFoldDB" id="A0AAV5I1U8"/>
<feature type="domain" description="RRM" evidence="4">
    <location>
        <begin position="87"/>
        <end position="164"/>
    </location>
</feature>
<feature type="compositionally biased region" description="Low complexity" evidence="3">
    <location>
        <begin position="24"/>
        <end position="39"/>
    </location>
</feature>
<dbReference type="EMBL" id="BPVZ01000005">
    <property type="protein sequence ID" value="GKU91907.1"/>
    <property type="molecule type" value="Genomic_DNA"/>
</dbReference>
<keyword evidence="1 2" id="KW-0694">RNA-binding</keyword>
<reference evidence="5 6" key="1">
    <citation type="journal article" date="2021" name="Commun. Biol.">
        <title>The genome of Shorea leprosula (Dipterocarpaceae) highlights the ecological relevance of drought in aseasonal tropical rainforests.</title>
        <authorList>
            <person name="Ng K.K.S."/>
            <person name="Kobayashi M.J."/>
            <person name="Fawcett J.A."/>
            <person name="Hatakeyama M."/>
            <person name="Paape T."/>
            <person name="Ng C.H."/>
            <person name="Ang C.C."/>
            <person name="Tnah L.H."/>
            <person name="Lee C.T."/>
            <person name="Nishiyama T."/>
            <person name="Sese J."/>
            <person name="O'Brien M.J."/>
            <person name="Copetti D."/>
            <person name="Mohd Noor M.I."/>
            <person name="Ong R.C."/>
            <person name="Putra M."/>
            <person name="Sireger I.Z."/>
            <person name="Indrioko S."/>
            <person name="Kosugi Y."/>
            <person name="Izuno A."/>
            <person name="Isagi Y."/>
            <person name="Lee S.L."/>
            <person name="Shimizu K.K."/>
        </authorList>
    </citation>
    <scope>NUCLEOTIDE SEQUENCE [LARGE SCALE GENOMIC DNA]</scope>
    <source>
        <strain evidence="5">214</strain>
    </source>
</reference>
<dbReference type="InterPro" id="IPR035979">
    <property type="entry name" value="RBD_domain_sf"/>
</dbReference>
<evidence type="ECO:0000256" key="2">
    <source>
        <dbReference type="PROSITE-ProRule" id="PRU00176"/>
    </source>
</evidence>
<dbReference type="PROSITE" id="PS50102">
    <property type="entry name" value="RRM"/>
    <property type="match status" value="1"/>
</dbReference>
<dbReference type="GO" id="GO:0005634">
    <property type="term" value="C:nucleus"/>
    <property type="evidence" value="ECO:0007669"/>
    <property type="project" value="TreeGrafter"/>
</dbReference>
<proteinExistence type="predicted"/>
<name>A0AAV5I1U8_9ROSI</name>
<comment type="caution">
    <text evidence="5">The sequence shown here is derived from an EMBL/GenBank/DDBJ whole genome shotgun (WGS) entry which is preliminary data.</text>
</comment>
<dbReference type="GO" id="GO:0006406">
    <property type="term" value="P:mRNA export from nucleus"/>
    <property type="evidence" value="ECO:0007669"/>
    <property type="project" value="TreeGrafter"/>
</dbReference>
<dbReference type="PANTHER" id="PTHR19965:SF102">
    <property type="entry name" value="THO COMPLEX SUBUNIT 4A-LIKE ISOFORM X1"/>
    <property type="match status" value="1"/>
</dbReference>
<evidence type="ECO:0000256" key="3">
    <source>
        <dbReference type="SAM" id="MobiDB-lite"/>
    </source>
</evidence>
<keyword evidence="6" id="KW-1185">Reference proteome</keyword>
<evidence type="ECO:0000256" key="1">
    <source>
        <dbReference type="ARBA" id="ARBA00022884"/>
    </source>
</evidence>
<feature type="compositionally biased region" description="Basic and acidic residues" evidence="3">
    <location>
        <begin position="11"/>
        <end position="21"/>
    </location>
</feature>
<dbReference type="SUPFAM" id="SSF54928">
    <property type="entry name" value="RNA-binding domain, RBD"/>
    <property type="match status" value="1"/>
</dbReference>
<dbReference type="Pfam" id="PF00076">
    <property type="entry name" value="RRM_1"/>
    <property type="match status" value="1"/>
</dbReference>
<dbReference type="GO" id="GO:0003729">
    <property type="term" value="F:mRNA binding"/>
    <property type="evidence" value="ECO:0007669"/>
    <property type="project" value="TreeGrafter"/>
</dbReference>